<name>A0ABD0KPJ1_9CAEN</name>
<evidence type="ECO:0000256" key="4">
    <source>
        <dbReference type="ARBA" id="ARBA00016310"/>
    </source>
</evidence>
<dbReference type="EMBL" id="JACVVK020000144">
    <property type="protein sequence ID" value="KAK7488960.1"/>
    <property type="molecule type" value="Genomic_DNA"/>
</dbReference>
<evidence type="ECO:0000256" key="5">
    <source>
        <dbReference type="ARBA" id="ARBA00022490"/>
    </source>
</evidence>
<dbReference type="InterPro" id="IPR002471">
    <property type="entry name" value="Pept_S9_AS"/>
</dbReference>
<dbReference type="PROSITE" id="PS00708">
    <property type="entry name" value="PRO_ENDOPEP_SER"/>
    <property type="match status" value="1"/>
</dbReference>
<evidence type="ECO:0000256" key="10">
    <source>
        <dbReference type="RuleBase" id="RU368024"/>
    </source>
</evidence>
<keyword evidence="5" id="KW-0963">Cytoplasm</keyword>
<keyword evidence="14" id="KW-1185">Reference proteome</keyword>
<dbReference type="Gene3D" id="2.130.10.120">
    <property type="entry name" value="Prolyl oligopeptidase, N-terminal domain"/>
    <property type="match status" value="1"/>
</dbReference>
<evidence type="ECO:0000259" key="12">
    <source>
        <dbReference type="Pfam" id="PF02897"/>
    </source>
</evidence>
<evidence type="ECO:0000313" key="14">
    <source>
        <dbReference type="Proteomes" id="UP001519460"/>
    </source>
</evidence>
<dbReference type="Proteomes" id="UP001519460">
    <property type="component" value="Unassembled WGS sequence"/>
</dbReference>
<dbReference type="GO" id="GO:0005737">
    <property type="term" value="C:cytoplasm"/>
    <property type="evidence" value="ECO:0007669"/>
    <property type="project" value="UniProtKB-SubCell"/>
</dbReference>
<dbReference type="FunFam" id="3.40.50.1820:FF:000005">
    <property type="entry name" value="Prolyl endopeptidase"/>
    <property type="match status" value="1"/>
</dbReference>
<keyword evidence="7 10" id="KW-0378">Hydrolase</keyword>
<evidence type="ECO:0000256" key="1">
    <source>
        <dbReference type="ARBA" id="ARBA00001070"/>
    </source>
</evidence>
<dbReference type="PRINTS" id="PR00862">
    <property type="entry name" value="PROLIGOPTASE"/>
</dbReference>
<dbReference type="InterPro" id="IPR002470">
    <property type="entry name" value="Peptidase_S9A"/>
</dbReference>
<dbReference type="InterPro" id="IPR023302">
    <property type="entry name" value="Pept_S9A_N"/>
</dbReference>
<evidence type="ECO:0000256" key="9">
    <source>
        <dbReference type="ARBA" id="ARBA00022990"/>
    </source>
</evidence>
<comment type="subcellular location">
    <subcellularLocation>
        <location evidence="2">Cytoplasm</location>
    </subcellularLocation>
</comment>
<dbReference type="InterPro" id="IPR051167">
    <property type="entry name" value="Prolyl_oligopep/macrocyclase"/>
</dbReference>
<dbReference type="GO" id="GO:0006508">
    <property type="term" value="P:proteolysis"/>
    <property type="evidence" value="ECO:0007669"/>
    <property type="project" value="UniProtKB-KW"/>
</dbReference>
<feature type="domain" description="Peptidase S9 prolyl oligopeptidase catalytic" evidence="11">
    <location>
        <begin position="482"/>
        <end position="704"/>
    </location>
</feature>
<dbReference type="PANTHER" id="PTHR42881:SF2">
    <property type="entry name" value="PROLYL ENDOPEPTIDASE"/>
    <property type="match status" value="1"/>
</dbReference>
<dbReference type="FunFam" id="2.130.10.120:FF:000001">
    <property type="entry name" value="Prolyl endopeptidase"/>
    <property type="match status" value="1"/>
</dbReference>
<dbReference type="Pfam" id="PF02897">
    <property type="entry name" value="Peptidase_S9_N"/>
    <property type="match status" value="1"/>
</dbReference>
<evidence type="ECO:0000256" key="7">
    <source>
        <dbReference type="ARBA" id="ARBA00022801"/>
    </source>
</evidence>
<dbReference type="InterPro" id="IPR029058">
    <property type="entry name" value="AB_hydrolase_fold"/>
</dbReference>
<evidence type="ECO:0000256" key="6">
    <source>
        <dbReference type="ARBA" id="ARBA00022670"/>
    </source>
</evidence>
<evidence type="ECO:0000259" key="11">
    <source>
        <dbReference type="Pfam" id="PF00326"/>
    </source>
</evidence>
<keyword evidence="8 10" id="KW-0720">Serine protease</keyword>
<evidence type="ECO:0000256" key="8">
    <source>
        <dbReference type="ARBA" id="ARBA00022825"/>
    </source>
</evidence>
<reference evidence="13 14" key="1">
    <citation type="journal article" date="2023" name="Sci. Data">
        <title>Genome assembly of the Korean intertidal mud-creeper Batillaria attramentaria.</title>
        <authorList>
            <person name="Patra A.K."/>
            <person name="Ho P.T."/>
            <person name="Jun S."/>
            <person name="Lee S.J."/>
            <person name="Kim Y."/>
            <person name="Won Y.J."/>
        </authorList>
    </citation>
    <scope>NUCLEOTIDE SEQUENCE [LARGE SCALE GENOMIC DNA]</scope>
    <source>
        <strain evidence="13">Wonlab-2016</strain>
    </source>
</reference>
<gene>
    <name evidence="13" type="ORF">BaRGS_00019764</name>
</gene>
<evidence type="ECO:0000256" key="3">
    <source>
        <dbReference type="ARBA" id="ARBA00005228"/>
    </source>
</evidence>
<dbReference type="SUPFAM" id="SSF50993">
    <property type="entry name" value="Peptidase/esterase 'gauge' domain"/>
    <property type="match status" value="1"/>
</dbReference>
<feature type="domain" description="Peptidase S9A N-terminal" evidence="12">
    <location>
        <begin position="7"/>
        <end position="418"/>
    </location>
</feature>
<comment type="catalytic activity">
    <reaction evidence="1">
        <text>Hydrolysis of Pro-|-Xaa &gt;&gt; Ala-|-Xaa in oligopeptides.</text>
        <dbReference type="EC" id="3.4.21.26"/>
    </reaction>
</comment>
<dbReference type="Pfam" id="PF00326">
    <property type="entry name" value="Peptidase_S9"/>
    <property type="match status" value="1"/>
</dbReference>
<evidence type="ECO:0000313" key="13">
    <source>
        <dbReference type="EMBL" id="KAK7488960.1"/>
    </source>
</evidence>
<dbReference type="PANTHER" id="PTHR42881">
    <property type="entry name" value="PROLYL ENDOPEPTIDASE"/>
    <property type="match status" value="1"/>
</dbReference>
<organism evidence="13 14">
    <name type="scientific">Batillaria attramentaria</name>
    <dbReference type="NCBI Taxonomy" id="370345"/>
    <lineage>
        <taxon>Eukaryota</taxon>
        <taxon>Metazoa</taxon>
        <taxon>Spiralia</taxon>
        <taxon>Lophotrochozoa</taxon>
        <taxon>Mollusca</taxon>
        <taxon>Gastropoda</taxon>
        <taxon>Caenogastropoda</taxon>
        <taxon>Sorbeoconcha</taxon>
        <taxon>Cerithioidea</taxon>
        <taxon>Batillariidae</taxon>
        <taxon>Batillaria</taxon>
    </lineage>
</organism>
<dbReference type="EC" id="3.4.21.-" evidence="10"/>
<dbReference type="AlphaFoldDB" id="A0ABD0KPJ1"/>
<dbReference type="GO" id="GO:0004252">
    <property type="term" value="F:serine-type endopeptidase activity"/>
    <property type="evidence" value="ECO:0007669"/>
    <property type="project" value="UniProtKB-UniRule"/>
</dbReference>
<dbReference type="FunFam" id="3.40.50.1820:FF:000275">
    <property type="entry name" value="Prolyl endopeptidase"/>
    <property type="match status" value="1"/>
</dbReference>
<comment type="similarity">
    <text evidence="3 10">Belongs to the peptidase S9A family.</text>
</comment>
<accession>A0ABD0KPJ1</accession>
<proteinExistence type="inferred from homology"/>
<dbReference type="SUPFAM" id="SSF53474">
    <property type="entry name" value="alpha/beta-Hydrolases"/>
    <property type="match status" value="1"/>
</dbReference>
<dbReference type="Gene3D" id="3.40.50.1820">
    <property type="entry name" value="alpha/beta hydrolase"/>
    <property type="match status" value="1"/>
</dbReference>
<protein>
    <recommendedName>
        <fullName evidence="4 10">Prolyl endopeptidase</fullName>
        <ecNumber evidence="10">3.4.21.-</ecNumber>
    </recommendedName>
</protein>
<evidence type="ECO:0000256" key="2">
    <source>
        <dbReference type="ARBA" id="ARBA00004496"/>
    </source>
</evidence>
<dbReference type="InterPro" id="IPR001375">
    <property type="entry name" value="Peptidase_S9_cat"/>
</dbReference>
<keyword evidence="9" id="KW-0007">Acetylation</keyword>
<sequence length="709" mass="80262">MGKFTYPEARRDESVVEDYHGTKINDPYRWLEDPDAEETKAFVDAQNEVSKPFIEACPVREKLLKRITEVWDYAKYGCPFKRGDNYYYFHNTGLQNQSVMYIQDSLDAEPRVFFDPNKLTTDGTISLRGHAFSENGAYWAYGLSESGSDWITMKFKKAPSSEDMPDTLKKVKFSSMAWTHDHKGIFYNRYPDQEGKSDGTETTSNLHQKLYYHRLGTDQDQDILVGETPDHPKWMMGAEVTDCGRYLILTPREGCDPVNRLYYVDLEGLKDGINGILPYTKVVDNFDAEYEYITNNGTVFTFKTNKDAPRYKVINIDLAKPEPENWQTLIDEDKSAVLEWVGCVNDTKLVVCYLHDVKSELFIYDLATGTRETQLPLDVGSIVGYSGRRKDKEIFYHFMSFLTPGTIYHLNMEKTPYEPKLFREITVKGFDASQFQIEQQFYKSKDGTKIPMFIVHKKDLKLDGSHPVILYGYGGFSISITPSFSPSRTVFLQHLGGVYAVANIRGGNEYGETWHKNGTLGNKQNGFDDFQAAAEHLIANKYTSPGKIAINGGSNGGLLVGASLNQRPDLFAAGVAQVGVLDMLRFHKFTIGHAWITDYGSSDDPKQFQWLVKYSPLHNIPKDPKGGQYPAILLLTGDHDDRVVPLHSLKFIAELQHSLGKKEGQTNPLLIRVDTKSGHGAGKPTAKVIEEITDLYSFLYQTIGLAWTD</sequence>
<keyword evidence="6 10" id="KW-0645">Protease</keyword>
<comment type="caution">
    <text evidence="13">The sequence shown here is derived from an EMBL/GenBank/DDBJ whole genome shotgun (WGS) entry which is preliminary data.</text>
</comment>